<dbReference type="GO" id="GO:0006635">
    <property type="term" value="P:fatty acid beta-oxidation"/>
    <property type="evidence" value="ECO:0007669"/>
    <property type="project" value="TreeGrafter"/>
</dbReference>
<dbReference type="InterPro" id="IPR039551">
    <property type="entry name" value="Cho/carn_acyl_trans"/>
</dbReference>
<dbReference type="Proteomes" id="UP000051952">
    <property type="component" value="Unassembled WGS sequence"/>
</dbReference>
<evidence type="ECO:0000256" key="3">
    <source>
        <dbReference type="ARBA" id="ARBA00023315"/>
    </source>
</evidence>
<dbReference type="PANTHER" id="PTHR22589">
    <property type="entry name" value="CARNITINE O-ACYLTRANSFERASE"/>
    <property type="match status" value="1"/>
</dbReference>
<dbReference type="GO" id="GO:0005739">
    <property type="term" value="C:mitochondrion"/>
    <property type="evidence" value="ECO:0007669"/>
    <property type="project" value="TreeGrafter"/>
</dbReference>
<dbReference type="InterPro" id="IPR042231">
    <property type="entry name" value="Cho/carn_acyl_trans_2"/>
</dbReference>
<dbReference type="OMA" id="NRWWDKS"/>
<dbReference type="AlphaFoldDB" id="A0A0S4JRH6"/>
<reference evidence="7" key="1">
    <citation type="submission" date="2015-09" db="EMBL/GenBank/DDBJ databases">
        <authorList>
            <consortium name="Pathogen Informatics"/>
        </authorList>
    </citation>
    <scope>NUCLEOTIDE SEQUENCE [LARGE SCALE GENOMIC DNA]</scope>
    <source>
        <strain evidence="7">Lake Konstanz</strain>
    </source>
</reference>
<evidence type="ECO:0000256" key="2">
    <source>
        <dbReference type="ARBA" id="ARBA00022679"/>
    </source>
</evidence>
<evidence type="ECO:0000313" key="6">
    <source>
        <dbReference type="EMBL" id="CUG92941.1"/>
    </source>
</evidence>
<evidence type="ECO:0000256" key="4">
    <source>
        <dbReference type="PIRSR" id="PIRSR600542-1"/>
    </source>
</evidence>
<feature type="domain" description="Choline/carnitine acyltransferase" evidence="5">
    <location>
        <begin position="66"/>
        <end position="665"/>
    </location>
</feature>
<dbReference type="InterPro" id="IPR000542">
    <property type="entry name" value="Carn_acyl_trans"/>
</dbReference>
<keyword evidence="3" id="KW-0012">Acyltransferase</keyword>
<dbReference type="FunFam" id="1.10.275.20:FF:000001">
    <property type="entry name" value="carnitine O-palmitoyltransferase 2, mitochondrial"/>
    <property type="match status" value="1"/>
</dbReference>
<protein>
    <submittedName>
        <fullName evidence="6">Carnitine O-palmitoyltransferase II, putative</fullName>
    </submittedName>
</protein>
<proteinExistence type="inferred from homology"/>
<accession>A0A0S4JRH6</accession>
<keyword evidence="7" id="KW-1185">Reference proteome</keyword>
<name>A0A0S4JRH6_BODSA</name>
<dbReference type="VEuPathDB" id="TriTrypDB:BSAL_39935"/>
<comment type="similarity">
    <text evidence="1">Belongs to the carnitine/choline acetyltransferase family.</text>
</comment>
<dbReference type="PANTHER" id="PTHR22589:SF16">
    <property type="entry name" value="CARNITINE O-PALMITOYLTRANSFERASE 2, MITOCHONDRIAL"/>
    <property type="match status" value="1"/>
</dbReference>
<dbReference type="SUPFAM" id="SSF52777">
    <property type="entry name" value="CoA-dependent acyltransferases"/>
    <property type="match status" value="2"/>
</dbReference>
<feature type="active site" description="Proton acceptor" evidence="4">
    <location>
        <position position="394"/>
    </location>
</feature>
<dbReference type="InterPro" id="IPR023213">
    <property type="entry name" value="CAT-like_dom_sf"/>
</dbReference>
<dbReference type="Gene3D" id="3.30.559.70">
    <property type="entry name" value="Choline/Carnitine o-acyltransferase, domain 2"/>
    <property type="match status" value="1"/>
</dbReference>
<dbReference type="GO" id="GO:0004095">
    <property type="term" value="F:carnitine O-palmitoyltransferase activity"/>
    <property type="evidence" value="ECO:0007669"/>
    <property type="project" value="TreeGrafter"/>
</dbReference>
<evidence type="ECO:0000259" key="5">
    <source>
        <dbReference type="Pfam" id="PF00755"/>
    </source>
</evidence>
<evidence type="ECO:0000256" key="1">
    <source>
        <dbReference type="ARBA" id="ARBA00005232"/>
    </source>
</evidence>
<dbReference type="OrthoDB" id="240216at2759"/>
<sequence length="685" mass="76593">MLRRSLVLASLPPAATPLVAPSNPSEWSDKGKKLLGEMRDGKCFDSSVLDKSVIPTKHLQYSLFRLPIPKLEDTCKRYLDSVKPIVSPASFDRTSKIVADFQQGLGKELHDTLVKTDKANQHTSYISGDWFDLYLSDRQPLPLNYNPSLITRNDPDKADHITRATFWIASSVRFYKAYIENTLKPEVFYFGSKKHYCRAPWFQKTVSLTPKKFSAKVMAIGSQFHAFPLDMSQNDNLFNSTRIPGVIKDELRASGFQPHIVVCYRGHQYILNVADSDCNPLSEEQIYARLREIVQQNPTPARADVGVFTSLNRSEWSSARTTLLRNPANAKNLELIDSAMFVVTLDEEETFFDSCKNATDATRMFLSKSSNRWWDKSFSVNVSKNGSLGVAFEHAWGDGVAVLRYTQDVFNDSISRSSKTIRKDASVTEPVNQLSWTLSSELEHVIAQGKNRLQKEIDAMDFYVGLFDLFGKTDKIFKGPAKPDPFMQVAMQLAWWRMYRSTVSTYESASTAAFLRGRTECIRSATIESQKFTLLMDSPTASPQEKVAALIAATDKHAAVSKDAKMGGGIDRHLFALRKIAERRNSTNIPELFSDESYKTFGSNMLSTSSLYSDALLGGGFGPVSPGYGLGYASADPMMLFNISAWKQSRGGPAHSCEEFFKAITQSVVDMRNLLDAHPPAVAKK</sequence>
<dbReference type="Gene3D" id="3.30.559.10">
    <property type="entry name" value="Chloramphenicol acetyltransferase-like domain"/>
    <property type="match status" value="1"/>
</dbReference>
<gene>
    <name evidence="6" type="ORF">BSAL_39935</name>
</gene>
<dbReference type="EMBL" id="CYKH01002096">
    <property type="protein sequence ID" value="CUG92941.1"/>
    <property type="molecule type" value="Genomic_DNA"/>
</dbReference>
<organism evidence="6 7">
    <name type="scientific">Bodo saltans</name>
    <name type="common">Flagellated protozoan</name>
    <dbReference type="NCBI Taxonomy" id="75058"/>
    <lineage>
        <taxon>Eukaryota</taxon>
        <taxon>Discoba</taxon>
        <taxon>Euglenozoa</taxon>
        <taxon>Kinetoplastea</taxon>
        <taxon>Metakinetoplastina</taxon>
        <taxon>Eubodonida</taxon>
        <taxon>Bodonidae</taxon>
        <taxon>Bodo</taxon>
    </lineage>
</organism>
<evidence type="ECO:0000313" key="7">
    <source>
        <dbReference type="Proteomes" id="UP000051952"/>
    </source>
</evidence>
<dbReference type="Pfam" id="PF00755">
    <property type="entry name" value="Carn_acyltransf"/>
    <property type="match status" value="1"/>
</dbReference>
<keyword evidence="2 6" id="KW-0808">Transferase</keyword>